<name>A0ACC1JR80_9FUNG</name>
<dbReference type="EMBL" id="JANBUJ010001928">
    <property type="protein sequence ID" value="KAJ2765679.1"/>
    <property type="molecule type" value="Genomic_DNA"/>
</dbReference>
<accession>A0ACC1JR80</accession>
<evidence type="ECO:0000313" key="1">
    <source>
        <dbReference type="EMBL" id="KAJ2765679.1"/>
    </source>
</evidence>
<protein>
    <submittedName>
        <fullName evidence="1">Uncharacterized protein</fullName>
    </submittedName>
</protein>
<feature type="non-terminal residue" evidence="1">
    <location>
        <position position="1"/>
    </location>
</feature>
<keyword evidence="2" id="KW-1185">Reference proteome</keyword>
<organism evidence="1 2">
    <name type="scientific">Coemansia nantahalensis</name>
    <dbReference type="NCBI Taxonomy" id="2789366"/>
    <lineage>
        <taxon>Eukaryota</taxon>
        <taxon>Fungi</taxon>
        <taxon>Fungi incertae sedis</taxon>
        <taxon>Zoopagomycota</taxon>
        <taxon>Kickxellomycotina</taxon>
        <taxon>Kickxellomycetes</taxon>
        <taxon>Kickxellales</taxon>
        <taxon>Kickxellaceae</taxon>
        <taxon>Coemansia</taxon>
    </lineage>
</organism>
<sequence length="441" mass="47069">PAADRPEPPIDSSDEEDRRCTVCARFKSAEWTVQCDAAHPLCFGCVQQHVKLLLATTAACTVVCPAGPCRAAISSKHLRACLPPHRLQQLLANRQRRDRPQGILRRSLSMCTRWRSPDQDAGRTGNPVANGTTEEVLDAPAATAAAVAASPRAVPHVADCAQPTDIDQHRFSVSMPALPPAAPAAPPAFDPLLSELTRVELASLDSLVVAASLAADSTQTLNPESVGSRLRRVPKARDNLATRTWVVDGSSAAVGAATRSCCNDSQGLGPRTQSMFASGSPALSRMPPPLPPPLPAAFRASATWITPGQRNSGYAEDLLLSATLFETIRSPLSDDEDDDANNNKGNSSGSNSNSNNTSRCRRRRSSSLANYAHLDFTGLRACDAPDDDADGAGVYIPTWRKPPTARPRVQPLWAGDNELQTAANLCEAAGLTFDLYETLRR</sequence>
<proteinExistence type="predicted"/>
<evidence type="ECO:0000313" key="2">
    <source>
        <dbReference type="Proteomes" id="UP001140234"/>
    </source>
</evidence>
<reference evidence="1" key="1">
    <citation type="submission" date="2022-07" db="EMBL/GenBank/DDBJ databases">
        <title>Phylogenomic reconstructions and comparative analyses of Kickxellomycotina fungi.</title>
        <authorList>
            <person name="Reynolds N.K."/>
            <person name="Stajich J.E."/>
            <person name="Barry K."/>
            <person name="Grigoriev I.V."/>
            <person name="Crous P."/>
            <person name="Smith M.E."/>
        </authorList>
    </citation>
    <scope>NUCLEOTIDE SEQUENCE</scope>
    <source>
        <strain evidence="1">CBS 109366</strain>
    </source>
</reference>
<gene>
    <name evidence="1" type="ORF">IWQ57_004682</name>
</gene>
<dbReference type="Proteomes" id="UP001140234">
    <property type="component" value="Unassembled WGS sequence"/>
</dbReference>
<comment type="caution">
    <text evidence="1">The sequence shown here is derived from an EMBL/GenBank/DDBJ whole genome shotgun (WGS) entry which is preliminary data.</text>
</comment>